<gene>
    <name evidence="2" type="ORF">NBRC111894_278</name>
</gene>
<name>A0A4Y1Z6V9_9BACL</name>
<dbReference type="AlphaFoldDB" id="A0A4Y1Z6V9"/>
<evidence type="ECO:0000313" key="2">
    <source>
        <dbReference type="EMBL" id="GAY74724.1"/>
    </source>
</evidence>
<dbReference type="InterPro" id="IPR036779">
    <property type="entry name" value="LysM_dom_sf"/>
</dbReference>
<reference evidence="2 3" key="1">
    <citation type="submission" date="2017-11" db="EMBL/GenBank/DDBJ databases">
        <title>Draft Genome Sequence of Sporolactobacillus inulinus NBRC 111894 Isolated from Koso, a Japanese Sugar-Vegetable Fermented Beverage.</title>
        <authorList>
            <person name="Chiou T.Y."/>
            <person name="Oshima K."/>
            <person name="Suda W."/>
            <person name="Hattori M."/>
            <person name="Takahashi T."/>
        </authorList>
    </citation>
    <scope>NUCLEOTIDE SEQUENCE [LARGE SCALE GENOMIC DNA]</scope>
    <source>
        <strain evidence="2 3">NBRC111894</strain>
    </source>
</reference>
<dbReference type="RefSeq" id="WP_262391975.1">
    <property type="nucleotide sequence ID" value="NZ_BEXB01000001.1"/>
</dbReference>
<proteinExistence type="predicted"/>
<dbReference type="SUPFAM" id="SSF54106">
    <property type="entry name" value="LysM domain"/>
    <property type="match status" value="1"/>
</dbReference>
<dbReference type="SMART" id="SM00257">
    <property type="entry name" value="LysM"/>
    <property type="match status" value="1"/>
</dbReference>
<accession>A0A4Y1Z6V9</accession>
<dbReference type="Gene3D" id="3.10.350.10">
    <property type="entry name" value="LysM domain"/>
    <property type="match status" value="1"/>
</dbReference>
<evidence type="ECO:0000259" key="1">
    <source>
        <dbReference type="PROSITE" id="PS51782"/>
    </source>
</evidence>
<feature type="domain" description="LysM" evidence="1">
    <location>
        <begin position="41"/>
        <end position="93"/>
    </location>
</feature>
<dbReference type="Proteomes" id="UP000319716">
    <property type="component" value="Unassembled WGS sequence"/>
</dbReference>
<dbReference type="CDD" id="cd00118">
    <property type="entry name" value="LysM"/>
    <property type="match status" value="1"/>
</dbReference>
<dbReference type="PROSITE" id="PS51782">
    <property type="entry name" value="LYSM"/>
    <property type="match status" value="1"/>
</dbReference>
<dbReference type="InterPro" id="IPR018392">
    <property type="entry name" value="LysM"/>
</dbReference>
<protein>
    <recommendedName>
        <fullName evidence="1">LysM domain-containing protein</fullName>
    </recommendedName>
</protein>
<dbReference type="Pfam" id="PF01476">
    <property type="entry name" value="LysM"/>
    <property type="match status" value="1"/>
</dbReference>
<dbReference type="EMBL" id="BEXB01000001">
    <property type="protein sequence ID" value="GAY74724.1"/>
    <property type="molecule type" value="Genomic_DNA"/>
</dbReference>
<organism evidence="2 3">
    <name type="scientific">Sporolactobacillus inulinus</name>
    <dbReference type="NCBI Taxonomy" id="2078"/>
    <lineage>
        <taxon>Bacteria</taxon>
        <taxon>Bacillati</taxon>
        <taxon>Bacillota</taxon>
        <taxon>Bacilli</taxon>
        <taxon>Bacillales</taxon>
        <taxon>Sporolactobacillaceae</taxon>
        <taxon>Sporolactobacillus</taxon>
    </lineage>
</organism>
<sequence length="100" mass="11495">MNMKAKQKTRGLSFIILFCILSVVLFFTLTNTVAADQTIYKEVTVKHGDSLWSIATDYKDETPRLTKQAFIDWVKHENGLVRDQIVPDQKLIIPAKKENK</sequence>
<comment type="caution">
    <text evidence="2">The sequence shown here is derived from an EMBL/GenBank/DDBJ whole genome shotgun (WGS) entry which is preliminary data.</text>
</comment>
<evidence type="ECO:0000313" key="3">
    <source>
        <dbReference type="Proteomes" id="UP000319716"/>
    </source>
</evidence>